<comment type="subunit">
    <text evidence="5 27">Composed of six subunits; NqrA, NqrB, NqrC, NqrD, NqrE and NqrF.</text>
</comment>
<feature type="binding site" evidence="27">
    <location>
        <position position="82"/>
    </location>
    <ligand>
        <name>[2Fe-2S] cluster</name>
        <dbReference type="ChEBI" id="CHEBI:190135"/>
    </ligand>
</feature>
<keyword evidence="31" id="KW-1185">Reference proteome</keyword>
<evidence type="ECO:0000256" key="1">
    <source>
        <dbReference type="ARBA" id="ARBA00001974"/>
    </source>
</evidence>
<keyword evidence="19 27" id="KW-0915">Sodium</keyword>
<evidence type="ECO:0000256" key="15">
    <source>
        <dbReference type="ARBA" id="ARBA00022967"/>
    </source>
</evidence>
<evidence type="ECO:0000256" key="12">
    <source>
        <dbReference type="ARBA" id="ARBA00022714"/>
    </source>
</evidence>
<dbReference type="FunFam" id="3.40.50.80:FF:000014">
    <property type="entry name" value="Na(+)-translocating NADH-quinone reductase subunit F"/>
    <property type="match status" value="1"/>
</dbReference>
<dbReference type="InterPro" id="IPR001433">
    <property type="entry name" value="OxRdtase_FAD/NAD-bd"/>
</dbReference>
<dbReference type="PROSITE" id="PS51384">
    <property type="entry name" value="FAD_FR"/>
    <property type="match status" value="1"/>
</dbReference>
<dbReference type="InterPro" id="IPR017938">
    <property type="entry name" value="Riboflavin_synthase-like_b-brl"/>
</dbReference>
<evidence type="ECO:0000256" key="6">
    <source>
        <dbReference type="ARBA" id="ARBA00013099"/>
    </source>
</evidence>
<evidence type="ECO:0000256" key="18">
    <source>
        <dbReference type="ARBA" id="ARBA00023027"/>
    </source>
</evidence>
<dbReference type="PANTHER" id="PTHR43644:SF1">
    <property type="entry name" value="NAD(P)H-FLAVIN REDUCTASE"/>
    <property type="match status" value="1"/>
</dbReference>
<evidence type="ECO:0000313" key="31">
    <source>
        <dbReference type="Proteomes" id="UP000292423"/>
    </source>
</evidence>
<name>A0A4Q7Z973_9GAMM</name>
<reference evidence="30 31" key="1">
    <citation type="submission" date="2019-02" db="EMBL/GenBank/DDBJ databases">
        <title>Genomic Encyclopedia of Type Strains, Phase IV (KMG-IV): sequencing the most valuable type-strain genomes for metagenomic binning, comparative biology and taxonomic classification.</title>
        <authorList>
            <person name="Goeker M."/>
        </authorList>
    </citation>
    <scope>NUCLEOTIDE SEQUENCE [LARGE SCALE GENOMIC DNA]</scope>
    <source>
        <strain evidence="30 31">DSM 105135</strain>
    </source>
</reference>
<organism evidence="30 31">
    <name type="scientific">Fluviicoccus keumensis</name>
    <dbReference type="NCBI Taxonomy" id="1435465"/>
    <lineage>
        <taxon>Bacteria</taxon>
        <taxon>Pseudomonadati</taxon>
        <taxon>Pseudomonadota</taxon>
        <taxon>Gammaproteobacteria</taxon>
        <taxon>Moraxellales</taxon>
        <taxon>Moraxellaceae</taxon>
        <taxon>Fluviicoccus</taxon>
    </lineage>
</organism>
<comment type="caution">
    <text evidence="30">The sequence shown here is derived from an EMBL/GenBank/DDBJ whole genome shotgun (WGS) entry which is preliminary data.</text>
</comment>
<dbReference type="PIRSF" id="PIRSF000044">
    <property type="entry name" value="Cis_Diol_DH_RD"/>
    <property type="match status" value="1"/>
</dbReference>
<dbReference type="Pfam" id="PF00111">
    <property type="entry name" value="Fer2"/>
    <property type="match status" value="1"/>
</dbReference>
<dbReference type="GO" id="GO:0009055">
    <property type="term" value="F:electron transfer activity"/>
    <property type="evidence" value="ECO:0007669"/>
    <property type="project" value="UniProtKB-UniRule"/>
</dbReference>
<dbReference type="PROSITE" id="PS51085">
    <property type="entry name" value="2FE2S_FER_2"/>
    <property type="match status" value="1"/>
</dbReference>
<dbReference type="Gene3D" id="3.10.20.30">
    <property type="match status" value="1"/>
</dbReference>
<dbReference type="CDD" id="cd06188">
    <property type="entry name" value="NADH_quinone_reductase"/>
    <property type="match status" value="1"/>
</dbReference>
<dbReference type="InterPro" id="IPR039261">
    <property type="entry name" value="FNR_nucleotide-bd"/>
</dbReference>
<dbReference type="InterPro" id="IPR017927">
    <property type="entry name" value="FAD-bd_FR_type"/>
</dbReference>
<evidence type="ECO:0000256" key="27">
    <source>
        <dbReference type="HAMAP-Rule" id="MF_00430"/>
    </source>
</evidence>
<accession>A0A4Q7Z973</accession>
<keyword evidence="14 27" id="KW-0274">FAD</keyword>
<dbReference type="OrthoDB" id="9806195at2"/>
<keyword evidence="27" id="KW-1133">Transmembrane helix</keyword>
<dbReference type="InterPro" id="IPR008333">
    <property type="entry name" value="Cbr1-like_FAD-bd_dom"/>
</dbReference>
<evidence type="ECO:0000256" key="13">
    <source>
        <dbReference type="ARBA" id="ARBA00022723"/>
    </source>
</evidence>
<comment type="catalytic activity">
    <reaction evidence="26 27">
        <text>a ubiquinone + n Na(+)(in) + NADH + H(+) = a ubiquinol + n Na(+)(out) + NAD(+)</text>
        <dbReference type="Rhea" id="RHEA:47748"/>
        <dbReference type="Rhea" id="RHEA-COMP:9565"/>
        <dbReference type="Rhea" id="RHEA-COMP:9566"/>
        <dbReference type="ChEBI" id="CHEBI:15378"/>
        <dbReference type="ChEBI" id="CHEBI:16389"/>
        <dbReference type="ChEBI" id="CHEBI:17976"/>
        <dbReference type="ChEBI" id="CHEBI:29101"/>
        <dbReference type="ChEBI" id="CHEBI:57540"/>
        <dbReference type="ChEBI" id="CHEBI:57945"/>
        <dbReference type="EC" id="7.2.1.1"/>
    </reaction>
</comment>
<evidence type="ECO:0000256" key="2">
    <source>
        <dbReference type="ARBA" id="ARBA00002972"/>
    </source>
</evidence>
<dbReference type="Pfam" id="PF00175">
    <property type="entry name" value="NAD_binding_1"/>
    <property type="match status" value="1"/>
</dbReference>
<dbReference type="SUPFAM" id="SSF63380">
    <property type="entry name" value="Riboflavin synthase domain-like"/>
    <property type="match status" value="1"/>
</dbReference>
<evidence type="ECO:0000256" key="21">
    <source>
        <dbReference type="ARBA" id="ARBA00023075"/>
    </source>
</evidence>
<evidence type="ECO:0000256" key="16">
    <source>
        <dbReference type="ARBA" id="ARBA00023004"/>
    </source>
</evidence>
<comment type="similarity">
    <text evidence="4 27">Belongs to the NqrF family.</text>
</comment>
<keyword evidence="11 27" id="KW-0285">Flavoprotein</keyword>
<dbReference type="SUPFAM" id="SSF54292">
    <property type="entry name" value="2Fe-2S ferredoxin-like"/>
    <property type="match status" value="1"/>
</dbReference>
<evidence type="ECO:0000256" key="11">
    <source>
        <dbReference type="ARBA" id="ARBA00022630"/>
    </source>
</evidence>
<feature type="binding site" evidence="27">
    <location>
        <position position="73"/>
    </location>
    <ligand>
        <name>[2Fe-2S] cluster</name>
        <dbReference type="ChEBI" id="CHEBI:190135"/>
    </ligand>
</feature>
<evidence type="ECO:0000256" key="7">
    <source>
        <dbReference type="ARBA" id="ARBA00019729"/>
    </source>
</evidence>
<keyword evidence="9 27" id="KW-1003">Cell membrane</keyword>
<dbReference type="EMBL" id="SHKX01000011">
    <property type="protein sequence ID" value="RZU47087.1"/>
    <property type="molecule type" value="Genomic_DNA"/>
</dbReference>
<proteinExistence type="inferred from homology"/>
<dbReference type="GO" id="GO:0005886">
    <property type="term" value="C:plasma membrane"/>
    <property type="evidence" value="ECO:0007669"/>
    <property type="project" value="UniProtKB-SubCell"/>
</dbReference>
<evidence type="ECO:0000256" key="25">
    <source>
        <dbReference type="ARBA" id="ARBA00030787"/>
    </source>
</evidence>
<dbReference type="RefSeq" id="WP_130412279.1">
    <property type="nucleotide sequence ID" value="NZ_SHKX01000011.1"/>
</dbReference>
<feature type="domain" description="FAD-binding FR-type" evidence="29">
    <location>
        <begin position="133"/>
        <end position="274"/>
    </location>
</feature>
<dbReference type="Gene3D" id="3.40.50.80">
    <property type="entry name" value="Nucleotide-binding domain of ferredoxin-NADP reductase (FNR) module"/>
    <property type="match status" value="1"/>
</dbReference>
<dbReference type="Proteomes" id="UP000292423">
    <property type="component" value="Unassembled WGS sequence"/>
</dbReference>
<feature type="binding site" evidence="27">
    <location>
        <position position="114"/>
    </location>
    <ligand>
        <name>[2Fe-2S] cluster</name>
        <dbReference type="ChEBI" id="CHEBI:190135"/>
    </ligand>
</feature>
<evidence type="ECO:0000256" key="26">
    <source>
        <dbReference type="ARBA" id="ARBA00048891"/>
    </source>
</evidence>
<evidence type="ECO:0000256" key="24">
    <source>
        <dbReference type="ARBA" id="ARBA00030032"/>
    </source>
</evidence>
<keyword evidence="13 27" id="KW-0479">Metal-binding</keyword>
<feature type="binding site" evidence="27">
    <location>
        <position position="79"/>
    </location>
    <ligand>
        <name>[2Fe-2S] cluster</name>
        <dbReference type="ChEBI" id="CHEBI:190135"/>
    </ligand>
</feature>
<evidence type="ECO:0000256" key="20">
    <source>
        <dbReference type="ARBA" id="ARBA00023065"/>
    </source>
</evidence>
<evidence type="ECO:0000259" key="28">
    <source>
        <dbReference type="PROSITE" id="PS51085"/>
    </source>
</evidence>
<evidence type="ECO:0000256" key="22">
    <source>
        <dbReference type="ARBA" id="ARBA00023136"/>
    </source>
</evidence>
<evidence type="ECO:0000256" key="23">
    <source>
        <dbReference type="ARBA" id="ARBA00023201"/>
    </source>
</evidence>
<dbReference type="SUPFAM" id="SSF52343">
    <property type="entry name" value="Ferredoxin reductase-like, C-terminal NADP-linked domain"/>
    <property type="match status" value="1"/>
</dbReference>
<comment type="cofactor">
    <cofactor evidence="27">
        <name>[2Fe-2S] cluster</name>
        <dbReference type="ChEBI" id="CHEBI:190135"/>
    </cofactor>
    <text evidence="27">Binds 1 [2Fe-2S] cluster.</text>
</comment>
<evidence type="ECO:0000256" key="8">
    <source>
        <dbReference type="ARBA" id="ARBA00022448"/>
    </source>
</evidence>
<keyword evidence="15 27" id="KW-1278">Translocase</keyword>
<dbReference type="EC" id="7.2.1.1" evidence="6 27"/>
<keyword evidence="8 27" id="KW-0813">Transport</keyword>
<dbReference type="AlphaFoldDB" id="A0A4Q7Z973"/>
<sequence length="412" mass="46436">MTEQAVILLSMVMFAGTVLVLVAFILIARSRLVSAGTVTIDINDDPEKRIEVATGGKLLQTLADEKIFLSSACGGGGTCGQCRVKVKSGGGDILPTEEPHFTKREIRDGWRLGCQLAVKQPLCLQLPEEFFGVKRWECEVIANHNVATFIKELTLKLPEGADVHFRAGGYMQLEAPAYSADYKDFDIEEQYRGDWEKFRLFDLKSQTTEPTIRAYSMANYPEEKGILKFNIRIATPPLRQMHEVPPGKMSSWAFSLKPGDKVTVFGPFGEFFAKETDAEMIFIGGGAGMAPMRSHIFDQLKRLKSQRKISFWYGARSLRETFYADEYDRLAQENPNFEWHLALSEPQPEDNWNGLTGFIHNVLYENYLKDHPAPEDCEFYMCGPPMMNAAVIQMLLDLGVDRENILLDDFGG</sequence>
<protein>
    <recommendedName>
        <fullName evidence="7 27">Na(+)-translocating NADH-quinone reductase subunit F</fullName>
        <shortName evidence="27">Na(+)-NQR subunit F</shortName>
        <shortName evidence="27">Na(+)-translocating NQR subunit F</shortName>
        <ecNumber evidence="6 27">7.2.1.1</ecNumber>
    </recommendedName>
    <alternativeName>
        <fullName evidence="25 27">NQR complex subunit F</fullName>
    </alternativeName>
    <alternativeName>
        <fullName evidence="24 27">NQR-1 subunit F</fullName>
    </alternativeName>
</protein>
<dbReference type="GO" id="GO:0051537">
    <property type="term" value="F:2 iron, 2 sulfur cluster binding"/>
    <property type="evidence" value="ECO:0007669"/>
    <property type="project" value="UniProtKB-KW"/>
</dbReference>
<keyword evidence="10" id="KW-0997">Cell inner membrane</keyword>
<evidence type="ECO:0000256" key="17">
    <source>
        <dbReference type="ARBA" id="ARBA00023014"/>
    </source>
</evidence>
<keyword evidence="17 27" id="KW-0411">Iron-sulfur</keyword>
<keyword evidence="20 27" id="KW-0406">Ion transport</keyword>
<dbReference type="InterPro" id="IPR012675">
    <property type="entry name" value="Beta-grasp_dom_sf"/>
</dbReference>
<comment type="function">
    <text evidence="2 27">NQR complex catalyzes the reduction of ubiquinone-1 to ubiquinol by two successive reactions, coupled with the transport of Na(+) ions from the cytoplasm to the periplasm. The first step is catalyzed by NqrF, which accepts electrons from NADH and reduces ubiquinone-1 to ubisemiquinone by a one-electron transfer pathway.</text>
</comment>
<evidence type="ECO:0000256" key="10">
    <source>
        <dbReference type="ARBA" id="ARBA00022519"/>
    </source>
</evidence>
<dbReference type="Pfam" id="PF00970">
    <property type="entry name" value="FAD_binding_6"/>
    <property type="match status" value="1"/>
</dbReference>
<evidence type="ECO:0000256" key="9">
    <source>
        <dbReference type="ARBA" id="ARBA00022475"/>
    </source>
</evidence>
<dbReference type="InterPro" id="IPR036010">
    <property type="entry name" value="2Fe-2S_ferredoxin-like_sf"/>
</dbReference>
<dbReference type="PANTHER" id="PTHR43644">
    <property type="entry name" value="NA(+)-TRANSLOCATING NADH-QUINONE REDUCTASE SUBUNIT"/>
    <property type="match status" value="1"/>
</dbReference>
<dbReference type="GO" id="GO:0006814">
    <property type="term" value="P:sodium ion transport"/>
    <property type="evidence" value="ECO:0007669"/>
    <property type="project" value="UniProtKB-UniRule"/>
</dbReference>
<keyword evidence="23 27" id="KW-0739">Sodium transport</keyword>
<keyword evidence="22 27" id="KW-0472">Membrane</keyword>
<dbReference type="Gene3D" id="2.40.30.10">
    <property type="entry name" value="Translation factors"/>
    <property type="match status" value="1"/>
</dbReference>
<evidence type="ECO:0000313" key="30">
    <source>
        <dbReference type="EMBL" id="RZU47087.1"/>
    </source>
</evidence>
<dbReference type="GO" id="GO:0046872">
    <property type="term" value="F:metal ion binding"/>
    <property type="evidence" value="ECO:0007669"/>
    <property type="project" value="UniProtKB-KW"/>
</dbReference>
<keyword evidence="18 27" id="KW-0520">NAD</keyword>
<evidence type="ECO:0000256" key="5">
    <source>
        <dbReference type="ARBA" id="ARBA00011309"/>
    </source>
</evidence>
<dbReference type="GO" id="GO:0016655">
    <property type="term" value="F:oxidoreductase activity, acting on NAD(P)H, quinone or similar compound as acceptor"/>
    <property type="evidence" value="ECO:0007669"/>
    <property type="project" value="InterPro"/>
</dbReference>
<keyword evidence="27" id="KW-0812">Transmembrane</keyword>
<feature type="domain" description="2Fe-2S ferredoxin-type" evidence="28">
    <location>
        <begin position="36"/>
        <end position="130"/>
    </location>
</feature>
<feature type="transmembrane region" description="Helical" evidence="27">
    <location>
        <begin position="6"/>
        <end position="27"/>
    </location>
</feature>
<evidence type="ECO:0000259" key="29">
    <source>
        <dbReference type="PROSITE" id="PS51384"/>
    </source>
</evidence>
<evidence type="ECO:0000256" key="3">
    <source>
        <dbReference type="ARBA" id="ARBA00004533"/>
    </source>
</evidence>
<dbReference type="InterPro" id="IPR010205">
    <property type="entry name" value="NqrF"/>
</dbReference>
<dbReference type="InterPro" id="IPR001041">
    <property type="entry name" value="2Fe-2S_ferredoxin-type"/>
</dbReference>
<comment type="cofactor">
    <cofactor evidence="1 27">
        <name>FAD</name>
        <dbReference type="ChEBI" id="CHEBI:57692"/>
    </cofactor>
</comment>
<keyword evidence="12 27" id="KW-0001">2Fe-2S</keyword>
<dbReference type="NCBIfam" id="TIGR01941">
    <property type="entry name" value="nqrF"/>
    <property type="match status" value="1"/>
</dbReference>
<evidence type="ECO:0000256" key="4">
    <source>
        <dbReference type="ARBA" id="ARBA00005570"/>
    </source>
</evidence>
<dbReference type="HAMAP" id="MF_00430">
    <property type="entry name" value="NqrF"/>
    <property type="match status" value="1"/>
</dbReference>
<gene>
    <name evidence="27" type="primary">nqrF</name>
    <name evidence="30" type="ORF">EV700_1478</name>
</gene>
<keyword evidence="16 27" id="KW-0408">Iron</keyword>
<evidence type="ECO:0000256" key="14">
    <source>
        <dbReference type="ARBA" id="ARBA00022827"/>
    </source>
</evidence>
<evidence type="ECO:0000256" key="19">
    <source>
        <dbReference type="ARBA" id="ARBA00023053"/>
    </source>
</evidence>
<keyword evidence="21 27" id="KW-0830">Ubiquinone</keyword>
<comment type="subcellular location">
    <subcellularLocation>
        <location evidence="3">Cell inner membrane</location>
    </subcellularLocation>
    <subcellularLocation>
        <location evidence="27">Cell membrane</location>
        <topology evidence="27">Single-pass membrane protein</topology>
    </subcellularLocation>
</comment>